<dbReference type="SMART" id="SM00089">
    <property type="entry name" value="PKD"/>
    <property type="match status" value="2"/>
</dbReference>
<feature type="transmembrane region" description="Helical" evidence="1">
    <location>
        <begin position="849"/>
        <end position="876"/>
    </location>
</feature>
<proteinExistence type="predicted"/>
<dbReference type="AlphaFoldDB" id="A0A5C5ZPP4"/>
<keyword evidence="5" id="KW-1185">Reference proteome</keyword>
<evidence type="ECO:0000313" key="4">
    <source>
        <dbReference type="EMBL" id="TWT89482.1"/>
    </source>
</evidence>
<name>A0A5C5ZPP4_9BACT</name>
<dbReference type="EMBL" id="SJPN01000021">
    <property type="protein sequence ID" value="TWT89482.1"/>
    <property type="molecule type" value="Genomic_DNA"/>
</dbReference>
<dbReference type="InterPro" id="IPR036465">
    <property type="entry name" value="vWFA_dom_sf"/>
</dbReference>
<feature type="domain" description="VWFA" evidence="3">
    <location>
        <begin position="41"/>
        <end position="188"/>
    </location>
</feature>
<dbReference type="CDD" id="cd00146">
    <property type="entry name" value="PKD"/>
    <property type="match status" value="1"/>
</dbReference>
<feature type="domain" description="PKD" evidence="2">
    <location>
        <begin position="390"/>
        <end position="441"/>
    </location>
</feature>
<keyword evidence="1" id="KW-0472">Membrane</keyword>
<dbReference type="InterPro" id="IPR022409">
    <property type="entry name" value="PKD/Chitinase_dom"/>
</dbReference>
<dbReference type="PROSITE" id="PS50234">
    <property type="entry name" value="VWFA"/>
    <property type="match status" value="1"/>
</dbReference>
<feature type="transmembrane region" description="Helical" evidence="1">
    <location>
        <begin position="702"/>
        <end position="722"/>
    </location>
</feature>
<dbReference type="Gene3D" id="3.40.50.410">
    <property type="entry name" value="von Willebrand factor, type A domain"/>
    <property type="match status" value="1"/>
</dbReference>
<keyword evidence="1" id="KW-1133">Transmembrane helix</keyword>
<dbReference type="InterPro" id="IPR000601">
    <property type="entry name" value="PKD_dom"/>
</dbReference>
<dbReference type="Proteomes" id="UP000320176">
    <property type="component" value="Unassembled WGS sequence"/>
</dbReference>
<gene>
    <name evidence="4" type="ORF">Pla52n_67700</name>
</gene>
<dbReference type="Gene3D" id="2.60.40.10">
    <property type="entry name" value="Immunoglobulins"/>
    <property type="match status" value="2"/>
</dbReference>
<evidence type="ECO:0000259" key="2">
    <source>
        <dbReference type="PROSITE" id="PS50093"/>
    </source>
</evidence>
<dbReference type="InterPro" id="IPR035986">
    <property type="entry name" value="PKD_dom_sf"/>
</dbReference>
<dbReference type="CDD" id="cd00198">
    <property type="entry name" value="vWFA"/>
    <property type="match status" value="1"/>
</dbReference>
<dbReference type="SUPFAM" id="SSF53300">
    <property type="entry name" value="vWA-like"/>
    <property type="match status" value="1"/>
</dbReference>
<dbReference type="RefSeq" id="WP_146523644.1">
    <property type="nucleotide sequence ID" value="NZ_CP151726.1"/>
</dbReference>
<dbReference type="SUPFAM" id="SSF49299">
    <property type="entry name" value="PKD domain"/>
    <property type="match status" value="2"/>
</dbReference>
<organism evidence="4 5">
    <name type="scientific">Stieleria varia</name>
    <dbReference type="NCBI Taxonomy" id="2528005"/>
    <lineage>
        <taxon>Bacteria</taxon>
        <taxon>Pseudomonadati</taxon>
        <taxon>Planctomycetota</taxon>
        <taxon>Planctomycetia</taxon>
        <taxon>Pirellulales</taxon>
        <taxon>Pirellulaceae</taxon>
        <taxon>Stieleria</taxon>
    </lineage>
</organism>
<dbReference type="InterPro" id="IPR002035">
    <property type="entry name" value="VWF_A"/>
</dbReference>
<dbReference type="OrthoDB" id="7794186at2"/>
<dbReference type="InterPro" id="IPR013783">
    <property type="entry name" value="Ig-like_fold"/>
</dbReference>
<evidence type="ECO:0000256" key="1">
    <source>
        <dbReference type="SAM" id="Phobius"/>
    </source>
</evidence>
<evidence type="ECO:0000313" key="5">
    <source>
        <dbReference type="Proteomes" id="UP000320176"/>
    </source>
</evidence>
<dbReference type="Pfam" id="PF00801">
    <property type="entry name" value="PKD"/>
    <property type="match status" value="1"/>
</dbReference>
<accession>A0A5C5ZPP4</accession>
<sequence>MISRVFQPTWILSTSATLWIAVLWCANVHGDCDATQLSAPYTLLVIDKSGSMEMTADELRAEGLAMLPIDEGRKPWEAARVRIDELLNRLSDGRIVRGGLFSSEVQWLDEVSLDSDDGRDRLRGMIDELAPVRGQGSTALFEALNDAVAQARTLSDEDPSRDIAIIVYTDGVDSTQDPTEKSRKRDRVRTEFAKLVDSNPNVWLYYTPIIQGKSDAIETIIDHSHAVGVGFKFPLPLAIEPTGFVLPSAKLNPKATISTTLCGHPGVWQIINDATMKLEFEPDELDGASGPPIQIDVAPVKMREGTIDIPLEVLNAEVLKPDQVYSGKLKITYPTLGDHEIRAPAEFTVRFQAAAPPEIYDIRPVDGSTVPAGQPITFIAQTLQGASIIWDFGDGDSDSNATTQHTYSTEGDRKVTLTVTAPSGRTEKTISLKVIDLAANIQPVNDRLIAGQRHVFRSVTRGPMKRVEWLVDGRPFEPTNPATGELEYAFDRAGEHKLEVLGFAEQMQTPYKSQPLNVTVLPGPSLKSDTDPVYVGQQVKLTVDSPPGWKSISWDFDDGTTVSDGGAEQTHTFKIRKTHRVRAVIEWTDGPPQTVELDAAIKSRALVAGIDLGGDAKRFYSGDTLPLNEKSTGDIWKRSWSVRRPGAETFEPLVEGATSLPLDSEGEYEIRSDIESYPDEAGATQTASTSVKILVLPKPNRAILWSIGGLLAALVTGAYWVLVHGNKAMFWHLRYRLGGDFDADNPGSLTKVKWNPFRKQSAIELKRMVPDGFWRSAEGKNEKLFLSYKRAAGEVQSRMQYTRETQQGRKEASVRLKQSEVREDKFLLIEPKCNDEASKVYLRVIKRHGIWWLGIVLFLAILGLSLWLFVLTYQWVYSL</sequence>
<reference evidence="4 5" key="1">
    <citation type="submission" date="2019-02" db="EMBL/GenBank/DDBJ databases">
        <title>Deep-cultivation of Planctomycetes and their phenomic and genomic characterization uncovers novel biology.</title>
        <authorList>
            <person name="Wiegand S."/>
            <person name="Jogler M."/>
            <person name="Boedeker C."/>
            <person name="Pinto D."/>
            <person name="Vollmers J."/>
            <person name="Rivas-Marin E."/>
            <person name="Kohn T."/>
            <person name="Peeters S.H."/>
            <person name="Heuer A."/>
            <person name="Rast P."/>
            <person name="Oberbeckmann S."/>
            <person name="Bunk B."/>
            <person name="Jeske O."/>
            <person name="Meyerdierks A."/>
            <person name="Storesund J.E."/>
            <person name="Kallscheuer N."/>
            <person name="Luecker S."/>
            <person name="Lage O.M."/>
            <person name="Pohl T."/>
            <person name="Merkel B.J."/>
            <person name="Hornburger P."/>
            <person name="Mueller R.-W."/>
            <person name="Bruemmer F."/>
            <person name="Labrenz M."/>
            <person name="Spormann A.M."/>
            <person name="Op Den Camp H."/>
            <person name="Overmann J."/>
            <person name="Amann R."/>
            <person name="Jetten M.S.M."/>
            <person name="Mascher T."/>
            <person name="Medema M.H."/>
            <person name="Devos D.P."/>
            <person name="Kaster A.-K."/>
            <person name="Ovreas L."/>
            <person name="Rohde M."/>
            <person name="Galperin M.Y."/>
            <person name="Jogler C."/>
        </authorList>
    </citation>
    <scope>NUCLEOTIDE SEQUENCE [LARGE SCALE GENOMIC DNA]</scope>
    <source>
        <strain evidence="4 5">Pla52n</strain>
    </source>
</reference>
<keyword evidence="1" id="KW-0812">Transmembrane</keyword>
<evidence type="ECO:0000259" key="3">
    <source>
        <dbReference type="PROSITE" id="PS50234"/>
    </source>
</evidence>
<protein>
    <submittedName>
        <fullName evidence="4">PKD domain protein</fullName>
    </submittedName>
</protein>
<dbReference type="PROSITE" id="PS50093">
    <property type="entry name" value="PKD"/>
    <property type="match status" value="1"/>
</dbReference>
<comment type="caution">
    <text evidence="4">The sequence shown here is derived from an EMBL/GenBank/DDBJ whole genome shotgun (WGS) entry which is preliminary data.</text>
</comment>